<keyword evidence="8" id="KW-0378">Hydrolase</keyword>
<organism evidence="18 19">
    <name type="scientific">Litchfieldia salsa</name>
    <dbReference type="NCBI Taxonomy" id="930152"/>
    <lineage>
        <taxon>Bacteria</taxon>
        <taxon>Bacillati</taxon>
        <taxon>Bacillota</taxon>
        <taxon>Bacilli</taxon>
        <taxon>Bacillales</taxon>
        <taxon>Bacillaceae</taxon>
        <taxon>Litchfieldia</taxon>
    </lineage>
</organism>
<feature type="active site" evidence="13">
    <location>
        <position position="131"/>
    </location>
</feature>
<comment type="function">
    <text evidence="1">Removes C-terminal D-alanyl residues from sugar-peptide cell wall precursors.</text>
</comment>
<evidence type="ECO:0000256" key="16">
    <source>
        <dbReference type="SAM" id="SignalP"/>
    </source>
</evidence>
<feature type="chain" id="PRO_5011524206" description="serine-type D-Ala-D-Ala carboxypeptidase" evidence="16">
    <location>
        <begin position="32"/>
        <end position="449"/>
    </location>
</feature>
<evidence type="ECO:0000256" key="14">
    <source>
        <dbReference type="PIRSR" id="PIRSR618044-2"/>
    </source>
</evidence>
<dbReference type="GO" id="GO:0071555">
    <property type="term" value="P:cell wall organization"/>
    <property type="evidence" value="ECO:0007669"/>
    <property type="project" value="UniProtKB-KW"/>
</dbReference>
<comment type="catalytic activity">
    <reaction evidence="12">
        <text>Preferential cleavage: (Ac)2-L-Lys-D-Ala-|-D-Ala. Also transpeptidation of peptidyl-alanyl moieties that are N-acyl substituents of D-alanine.</text>
        <dbReference type="EC" id="3.4.16.4"/>
    </reaction>
</comment>
<protein>
    <recommendedName>
        <fullName evidence="4">serine-type D-Ala-D-Ala carboxypeptidase</fullName>
        <ecNumber evidence="4">3.4.16.4</ecNumber>
    </recommendedName>
</protein>
<sequence length="449" mass="49878">MKKLIQKSLILSIITTLFFSLFINVSNFAHAETDSLNIEAEGAILIEASTGKILYEKNADKMLGIASMTKMMTEYLLLEAIADKKVTWDQQYNVSEYVYKISQNRSLSNVPLRADGTYSVQELYEAMAIYSANGATIALAEVIAGSETNFVKMMNEKGAELGLEDYKFVNSTGLNNRDLIGMHPGGTGAEDENEMTARATARLSYHLLKDFPEILDTASIPKKKFREGTDDEIDMSNWNWMLPGLVYQHPDVDGIKTGSTDYAGFGFTGTAEREGVRYITVVLKTNSYKARFDETRKMLDYALGNYSFEELYPENYQIKNEESLSVIKGKEKEVEVHTKTPITVLVKRGENAKDVYTSKYTVDKDTVTKDGKLTAPVKKGSKVGTFEVVNSGGLNLGYITSEGQKSMQSDVVTAEKVEKANWFVLMMRGIGGFFGNIWSSAADGIKGLF</sequence>
<dbReference type="PANTHER" id="PTHR21581:SF11">
    <property type="entry name" value="D-ALANYL-D-ALANINE CARBOXYPEPTIDASE DACA"/>
    <property type="match status" value="1"/>
</dbReference>
<keyword evidence="19" id="KW-1185">Reference proteome</keyword>
<evidence type="ECO:0000256" key="12">
    <source>
        <dbReference type="ARBA" id="ARBA00034000"/>
    </source>
</evidence>
<evidence type="ECO:0000256" key="10">
    <source>
        <dbReference type="ARBA" id="ARBA00022984"/>
    </source>
</evidence>
<keyword evidence="9" id="KW-0133">Cell shape</keyword>
<dbReference type="InterPro" id="IPR037167">
    <property type="entry name" value="Peptidase_S11_C_sf"/>
</dbReference>
<dbReference type="Pfam" id="PF00768">
    <property type="entry name" value="Peptidase_S11"/>
    <property type="match status" value="1"/>
</dbReference>
<proteinExistence type="inferred from homology"/>
<name>A0A1H0X284_9BACI</name>
<evidence type="ECO:0000256" key="7">
    <source>
        <dbReference type="ARBA" id="ARBA00022729"/>
    </source>
</evidence>
<dbReference type="EMBL" id="FNJU01000025">
    <property type="protein sequence ID" value="SDP97064.1"/>
    <property type="molecule type" value="Genomic_DNA"/>
</dbReference>
<keyword evidence="7 16" id="KW-0732">Signal</keyword>
<comment type="pathway">
    <text evidence="2">Cell wall biogenesis; peptidoglycan biosynthesis.</text>
</comment>
<reference evidence="19" key="1">
    <citation type="submission" date="2016-10" db="EMBL/GenBank/DDBJ databases">
        <authorList>
            <person name="Varghese N."/>
            <person name="Submissions S."/>
        </authorList>
    </citation>
    <scope>NUCLEOTIDE SEQUENCE [LARGE SCALE GENOMIC DNA]</scope>
    <source>
        <strain evidence="19">IBRC-M10078</strain>
    </source>
</reference>
<dbReference type="GO" id="GO:0009252">
    <property type="term" value="P:peptidoglycan biosynthetic process"/>
    <property type="evidence" value="ECO:0007669"/>
    <property type="project" value="UniProtKB-UniPathway"/>
</dbReference>
<evidence type="ECO:0000256" key="13">
    <source>
        <dbReference type="PIRSR" id="PIRSR618044-1"/>
    </source>
</evidence>
<evidence type="ECO:0000256" key="2">
    <source>
        <dbReference type="ARBA" id="ARBA00004752"/>
    </source>
</evidence>
<feature type="active site" description="Proton acceptor" evidence="13">
    <location>
        <position position="67"/>
    </location>
</feature>
<gene>
    <name evidence="18" type="ORF">SAMN05216565_1253</name>
</gene>
<feature type="domain" description="Peptidase S11 D-Ala-D-Ala carboxypeptidase A C-terminal" evidence="17">
    <location>
        <begin position="306"/>
        <end position="419"/>
    </location>
</feature>
<dbReference type="Gene3D" id="2.60.410.10">
    <property type="entry name" value="D-Ala-D-Ala carboxypeptidase, C-terminal domain"/>
    <property type="match status" value="1"/>
</dbReference>
<evidence type="ECO:0000256" key="3">
    <source>
        <dbReference type="ARBA" id="ARBA00007164"/>
    </source>
</evidence>
<keyword evidence="5 18" id="KW-0121">Carboxypeptidase</keyword>
<dbReference type="UniPathway" id="UPA00219"/>
<feature type="binding site" evidence="14">
    <location>
        <position position="256"/>
    </location>
    <ligand>
        <name>substrate</name>
    </ligand>
</feature>
<dbReference type="Pfam" id="PF07943">
    <property type="entry name" value="PBP5_C"/>
    <property type="match status" value="1"/>
</dbReference>
<keyword evidence="11" id="KW-0961">Cell wall biogenesis/degradation</keyword>
<evidence type="ECO:0000256" key="5">
    <source>
        <dbReference type="ARBA" id="ARBA00022645"/>
    </source>
</evidence>
<evidence type="ECO:0000313" key="18">
    <source>
        <dbReference type="EMBL" id="SDP97064.1"/>
    </source>
</evidence>
<dbReference type="GO" id="GO:0006508">
    <property type="term" value="P:proteolysis"/>
    <property type="evidence" value="ECO:0007669"/>
    <property type="project" value="UniProtKB-KW"/>
</dbReference>
<dbReference type="GO" id="GO:0008360">
    <property type="term" value="P:regulation of cell shape"/>
    <property type="evidence" value="ECO:0007669"/>
    <property type="project" value="UniProtKB-KW"/>
</dbReference>
<evidence type="ECO:0000256" key="4">
    <source>
        <dbReference type="ARBA" id="ARBA00012448"/>
    </source>
</evidence>
<keyword evidence="6" id="KW-0645">Protease</keyword>
<dbReference type="InterPro" id="IPR015956">
    <property type="entry name" value="Peniciliin-bd_prot_C_sf"/>
</dbReference>
<evidence type="ECO:0000256" key="15">
    <source>
        <dbReference type="RuleBase" id="RU004016"/>
    </source>
</evidence>
<dbReference type="AlphaFoldDB" id="A0A1H0X284"/>
<evidence type="ECO:0000256" key="9">
    <source>
        <dbReference type="ARBA" id="ARBA00022960"/>
    </source>
</evidence>
<evidence type="ECO:0000256" key="1">
    <source>
        <dbReference type="ARBA" id="ARBA00003217"/>
    </source>
</evidence>
<dbReference type="SUPFAM" id="SSF69189">
    <property type="entry name" value="Penicillin-binding protein associated domain"/>
    <property type="match status" value="1"/>
</dbReference>
<dbReference type="SMART" id="SM00936">
    <property type="entry name" value="PBP5_C"/>
    <property type="match status" value="1"/>
</dbReference>
<dbReference type="Gene3D" id="3.40.710.10">
    <property type="entry name" value="DD-peptidase/beta-lactamase superfamily"/>
    <property type="match status" value="1"/>
</dbReference>
<evidence type="ECO:0000256" key="8">
    <source>
        <dbReference type="ARBA" id="ARBA00022801"/>
    </source>
</evidence>
<evidence type="ECO:0000256" key="6">
    <source>
        <dbReference type="ARBA" id="ARBA00022670"/>
    </source>
</evidence>
<accession>A0A1H0X284</accession>
<dbReference type="InterPro" id="IPR012338">
    <property type="entry name" value="Beta-lactam/transpept-like"/>
</dbReference>
<feature type="active site" description="Proton acceptor" evidence="13">
    <location>
        <position position="70"/>
    </location>
</feature>
<evidence type="ECO:0000259" key="17">
    <source>
        <dbReference type="SMART" id="SM00936"/>
    </source>
</evidence>
<dbReference type="GO" id="GO:0009002">
    <property type="term" value="F:serine-type D-Ala-D-Ala carboxypeptidase activity"/>
    <property type="evidence" value="ECO:0007669"/>
    <property type="project" value="UniProtKB-EC"/>
</dbReference>
<dbReference type="STRING" id="930152.SAMN05216565_1253"/>
<evidence type="ECO:0000313" key="19">
    <source>
        <dbReference type="Proteomes" id="UP000199159"/>
    </source>
</evidence>
<dbReference type="InterPro" id="IPR012907">
    <property type="entry name" value="Peptidase_S11_C"/>
</dbReference>
<evidence type="ECO:0000256" key="11">
    <source>
        <dbReference type="ARBA" id="ARBA00023316"/>
    </source>
</evidence>
<feature type="signal peptide" evidence="16">
    <location>
        <begin position="1"/>
        <end position="31"/>
    </location>
</feature>
<dbReference type="EC" id="3.4.16.4" evidence="4"/>
<dbReference type="InterPro" id="IPR001967">
    <property type="entry name" value="Peptidase_S11_N"/>
</dbReference>
<dbReference type="Proteomes" id="UP000199159">
    <property type="component" value="Unassembled WGS sequence"/>
</dbReference>
<dbReference type="SUPFAM" id="SSF56601">
    <property type="entry name" value="beta-lactamase/transpeptidase-like"/>
    <property type="match status" value="1"/>
</dbReference>
<dbReference type="PRINTS" id="PR00725">
    <property type="entry name" value="DADACBPTASE1"/>
</dbReference>
<keyword evidence="10" id="KW-0573">Peptidoglycan synthesis</keyword>
<dbReference type="InterPro" id="IPR018044">
    <property type="entry name" value="Peptidase_S11"/>
</dbReference>
<dbReference type="PANTHER" id="PTHR21581">
    <property type="entry name" value="D-ALANYL-D-ALANINE CARBOXYPEPTIDASE"/>
    <property type="match status" value="1"/>
</dbReference>
<comment type="similarity">
    <text evidence="3 15">Belongs to the peptidase S11 family.</text>
</comment>